<dbReference type="RefSeq" id="XP_001324017.1">
    <property type="nucleotide sequence ID" value="XM_001323982.1"/>
</dbReference>
<keyword evidence="5 8" id="KW-0103">Bromodomain</keyword>
<evidence type="ECO:0000256" key="8">
    <source>
        <dbReference type="PROSITE-ProRule" id="PRU00035"/>
    </source>
</evidence>
<dbReference type="KEGG" id="tva:4769752"/>
<keyword evidence="3" id="KW-0156">Chromatin regulator</keyword>
<dbReference type="GO" id="GO:0016586">
    <property type="term" value="C:RSC-type complex"/>
    <property type="evidence" value="ECO:0007669"/>
    <property type="project" value="InterPro"/>
</dbReference>
<evidence type="ECO:0000256" key="6">
    <source>
        <dbReference type="ARBA" id="ARBA00023163"/>
    </source>
</evidence>
<dbReference type="AlphaFoldDB" id="A2E671"/>
<dbReference type="Proteomes" id="UP000001542">
    <property type="component" value="Unassembled WGS sequence"/>
</dbReference>
<evidence type="ECO:0000259" key="9">
    <source>
        <dbReference type="PROSITE" id="PS50014"/>
    </source>
</evidence>
<dbReference type="PANTHER" id="PTHR16062:SF19">
    <property type="entry name" value="PROTEIN POLYBROMO-1"/>
    <property type="match status" value="1"/>
</dbReference>
<reference evidence="10" key="2">
    <citation type="journal article" date="2007" name="Science">
        <title>Draft genome sequence of the sexually transmitted pathogen Trichomonas vaginalis.</title>
        <authorList>
            <person name="Carlton J.M."/>
            <person name="Hirt R.P."/>
            <person name="Silva J.C."/>
            <person name="Delcher A.L."/>
            <person name="Schatz M."/>
            <person name="Zhao Q."/>
            <person name="Wortman J.R."/>
            <person name="Bidwell S.L."/>
            <person name="Alsmark U.C.M."/>
            <person name="Besteiro S."/>
            <person name="Sicheritz-Ponten T."/>
            <person name="Noel C.J."/>
            <person name="Dacks J.B."/>
            <person name="Foster P.G."/>
            <person name="Simillion C."/>
            <person name="Van de Peer Y."/>
            <person name="Miranda-Saavedra D."/>
            <person name="Barton G.J."/>
            <person name="Westrop G.D."/>
            <person name="Mueller S."/>
            <person name="Dessi D."/>
            <person name="Fiori P.L."/>
            <person name="Ren Q."/>
            <person name="Paulsen I."/>
            <person name="Zhang H."/>
            <person name="Bastida-Corcuera F.D."/>
            <person name="Simoes-Barbosa A."/>
            <person name="Brown M.T."/>
            <person name="Hayes R.D."/>
            <person name="Mukherjee M."/>
            <person name="Okumura C.Y."/>
            <person name="Schneider R."/>
            <person name="Smith A.J."/>
            <person name="Vanacova S."/>
            <person name="Villalvazo M."/>
            <person name="Haas B.J."/>
            <person name="Pertea M."/>
            <person name="Feldblyum T.V."/>
            <person name="Utterback T.R."/>
            <person name="Shu C.L."/>
            <person name="Osoegawa K."/>
            <person name="de Jong P.J."/>
            <person name="Hrdy I."/>
            <person name="Horvathova L."/>
            <person name="Zubacova Z."/>
            <person name="Dolezal P."/>
            <person name="Malik S.B."/>
            <person name="Logsdon J.M. Jr."/>
            <person name="Henze K."/>
            <person name="Gupta A."/>
            <person name="Wang C.C."/>
            <person name="Dunne R.L."/>
            <person name="Upcroft J.A."/>
            <person name="Upcroft P."/>
            <person name="White O."/>
            <person name="Salzberg S.L."/>
            <person name="Tang P."/>
            <person name="Chiu C.-H."/>
            <person name="Lee Y.-S."/>
            <person name="Embley T.M."/>
            <person name="Coombs G.H."/>
            <person name="Mottram J.C."/>
            <person name="Tachezy J."/>
            <person name="Fraser-Liggett C.M."/>
            <person name="Johnson P.J."/>
        </authorList>
    </citation>
    <scope>NUCLEOTIDE SEQUENCE [LARGE SCALE GENOMIC DNA]</scope>
    <source>
        <strain evidence="10">G3</strain>
    </source>
</reference>
<dbReference type="InParanoid" id="A2E671"/>
<sequence>MNDYETDFALEVIDALIRRPEAASFIDPVDVESDFAEDYYRRIKKPIDITTIRTKIATKIYSRSSEWKSDLELLFKNAKSYFGENSYIGYLTLDLEKYAMKLINSEETMTTVDRMNAFGSIQMKFENWVKKSPDKIVSYFDTYSDDDPERILNKSEVNAFIRACSMLPNPKDARALFGIIQYVNPNIYPVSENIIVNLTDVNNLALHIMKFYVEKRFEEEGLEYPTDDD</sequence>
<dbReference type="PROSITE" id="PS00633">
    <property type="entry name" value="BROMODOMAIN_1"/>
    <property type="match status" value="1"/>
</dbReference>
<evidence type="ECO:0000256" key="2">
    <source>
        <dbReference type="ARBA" id="ARBA00022737"/>
    </source>
</evidence>
<reference evidence="10" key="1">
    <citation type="submission" date="2006-10" db="EMBL/GenBank/DDBJ databases">
        <authorList>
            <person name="Amadeo P."/>
            <person name="Zhao Q."/>
            <person name="Wortman J."/>
            <person name="Fraser-Liggett C."/>
            <person name="Carlton J."/>
        </authorList>
    </citation>
    <scope>NUCLEOTIDE SEQUENCE</scope>
    <source>
        <strain evidence="10">G3</strain>
    </source>
</reference>
<dbReference type="Pfam" id="PF00439">
    <property type="entry name" value="Bromodomain"/>
    <property type="match status" value="1"/>
</dbReference>
<keyword evidence="11" id="KW-1185">Reference proteome</keyword>
<dbReference type="SMR" id="A2E671"/>
<keyword evidence="7" id="KW-0539">Nucleus</keyword>
<dbReference type="PANTHER" id="PTHR16062">
    <property type="entry name" value="SWI/SNF-RELATED"/>
    <property type="match status" value="1"/>
</dbReference>
<evidence type="ECO:0000256" key="4">
    <source>
        <dbReference type="ARBA" id="ARBA00023015"/>
    </source>
</evidence>
<name>A2E671_TRIV3</name>
<dbReference type="InterPro" id="IPR018359">
    <property type="entry name" value="Bromodomain_CS"/>
</dbReference>
<dbReference type="SUPFAM" id="SSF47370">
    <property type="entry name" value="Bromodomain"/>
    <property type="match status" value="1"/>
</dbReference>
<dbReference type="InterPro" id="IPR037382">
    <property type="entry name" value="Rsc/polybromo"/>
</dbReference>
<feature type="domain" description="Bromo" evidence="9">
    <location>
        <begin position="17"/>
        <end position="89"/>
    </location>
</feature>
<comment type="subcellular location">
    <subcellularLocation>
        <location evidence="1">Nucleus</location>
    </subcellularLocation>
</comment>
<keyword evidence="6" id="KW-0804">Transcription</keyword>
<protein>
    <submittedName>
        <fullName evidence="10">Bromodomain containing protein</fullName>
    </submittedName>
</protein>
<dbReference type="STRING" id="5722.A2E671"/>
<dbReference type="CDD" id="cd04369">
    <property type="entry name" value="Bromodomain"/>
    <property type="match status" value="1"/>
</dbReference>
<dbReference type="OrthoDB" id="21449at2759"/>
<organism evidence="10 11">
    <name type="scientific">Trichomonas vaginalis (strain ATCC PRA-98 / G3)</name>
    <dbReference type="NCBI Taxonomy" id="412133"/>
    <lineage>
        <taxon>Eukaryota</taxon>
        <taxon>Metamonada</taxon>
        <taxon>Parabasalia</taxon>
        <taxon>Trichomonadida</taxon>
        <taxon>Trichomonadidae</taxon>
        <taxon>Trichomonas</taxon>
    </lineage>
</organism>
<evidence type="ECO:0000256" key="7">
    <source>
        <dbReference type="ARBA" id="ARBA00023242"/>
    </source>
</evidence>
<dbReference type="InterPro" id="IPR036427">
    <property type="entry name" value="Bromodomain-like_sf"/>
</dbReference>
<evidence type="ECO:0000256" key="3">
    <source>
        <dbReference type="ARBA" id="ARBA00022853"/>
    </source>
</evidence>
<dbReference type="EMBL" id="DS113312">
    <property type="protein sequence ID" value="EAY11794.1"/>
    <property type="molecule type" value="Genomic_DNA"/>
</dbReference>
<evidence type="ECO:0000256" key="1">
    <source>
        <dbReference type="ARBA" id="ARBA00004123"/>
    </source>
</evidence>
<dbReference type="InterPro" id="IPR001487">
    <property type="entry name" value="Bromodomain"/>
</dbReference>
<dbReference type="VEuPathDB" id="TrichDB:TVAG_458660"/>
<keyword evidence="4" id="KW-0805">Transcription regulation</keyword>
<evidence type="ECO:0000313" key="10">
    <source>
        <dbReference type="EMBL" id="EAY11794.1"/>
    </source>
</evidence>
<accession>A2E671</accession>
<evidence type="ECO:0000256" key="5">
    <source>
        <dbReference type="ARBA" id="ARBA00023117"/>
    </source>
</evidence>
<evidence type="ECO:0000313" key="11">
    <source>
        <dbReference type="Proteomes" id="UP000001542"/>
    </source>
</evidence>
<dbReference type="GO" id="GO:0006338">
    <property type="term" value="P:chromatin remodeling"/>
    <property type="evidence" value="ECO:0007669"/>
    <property type="project" value="InterPro"/>
</dbReference>
<dbReference type="Gene3D" id="1.20.920.10">
    <property type="entry name" value="Bromodomain-like"/>
    <property type="match status" value="1"/>
</dbReference>
<proteinExistence type="predicted"/>
<dbReference type="VEuPathDB" id="TrichDB:TVAGG3_0394050"/>
<dbReference type="SMART" id="SM00297">
    <property type="entry name" value="BROMO"/>
    <property type="match status" value="1"/>
</dbReference>
<gene>
    <name evidence="10" type="ORF">TVAG_458660</name>
</gene>
<dbReference type="PRINTS" id="PR00503">
    <property type="entry name" value="BROMODOMAIN"/>
</dbReference>
<keyword evidence="2" id="KW-0677">Repeat</keyword>
<dbReference type="PROSITE" id="PS50014">
    <property type="entry name" value="BROMODOMAIN_2"/>
    <property type="match status" value="1"/>
</dbReference>